<dbReference type="GO" id="GO:0042773">
    <property type="term" value="P:ATP synthesis coupled electron transport"/>
    <property type="evidence" value="ECO:0007669"/>
    <property type="project" value="TreeGrafter"/>
</dbReference>
<keyword evidence="7 20" id="KW-0812">Transmembrane</keyword>
<dbReference type="SUPFAM" id="SSF46626">
    <property type="entry name" value="Cytochrome c"/>
    <property type="match status" value="1"/>
</dbReference>
<dbReference type="PROSITE" id="PS50857">
    <property type="entry name" value="COX2_CUA"/>
    <property type="match status" value="1"/>
</dbReference>
<evidence type="ECO:0000256" key="2">
    <source>
        <dbReference type="ARBA" id="ARBA00007866"/>
    </source>
</evidence>
<dbReference type="InterPro" id="IPR036909">
    <property type="entry name" value="Cyt_c-like_dom_sf"/>
</dbReference>
<reference evidence="23 24" key="1">
    <citation type="submission" date="2019-08" db="EMBL/GenBank/DDBJ databases">
        <title>Bioinformatics analysis of the strain L3 and L5.</title>
        <authorList>
            <person name="Li X."/>
        </authorList>
    </citation>
    <scope>NUCLEOTIDE SEQUENCE [LARGE SCALE GENOMIC DNA]</scope>
    <source>
        <strain evidence="23 24">L5</strain>
    </source>
</reference>
<gene>
    <name evidence="23" type="primary">coxB</name>
    <name evidence="23" type="ORF">F0A17_10495</name>
</gene>
<evidence type="ECO:0000256" key="13">
    <source>
        <dbReference type="ARBA" id="ARBA00023008"/>
    </source>
</evidence>
<keyword evidence="11 20" id="KW-1133">Transmembrane helix</keyword>
<dbReference type="InterPro" id="IPR045187">
    <property type="entry name" value="CcO_II"/>
</dbReference>
<feature type="region of interest" description="Disordered" evidence="19">
    <location>
        <begin position="37"/>
        <end position="62"/>
    </location>
</feature>
<evidence type="ECO:0000256" key="3">
    <source>
        <dbReference type="ARBA" id="ARBA00012949"/>
    </source>
</evidence>
<dbReference type="AlphaFoldDB" id="A0A7V7G009"/>
<feature type="compositionally biased region" description="Polar residues" evidence="19">
    <location>
        <begin position="101"/>
        <end position="113"/>
    </location>
</feature>
<keyword evidence="9" id="KW-1278">Translocase</keyword>
<keyword evidence="24" id="KW-1185">Reference proteome</keyword>
<comment type="similarity">
    <text evidence="2">Belongs to the cytochrome c oxidase subunit 2 family.</text>
</comment>
<evidence type="ECO:0000256" key="15">
    <source>
        <dbReference type="ARBA" id="ARBA00024688"/>
    </source>
</evidence>
<dbReference type="EMBL" id="VTPY01000004">
    <property type="protein sequence ID" value="KAA0011749.1"/>
    <property type="molecule type" value="Genomic_DNA"/>
</dbReference>
<dbReference type="InterPro" id="IPR036257">
    <property type="entry name" value="Cyt_c_oxidase_su2_TM_sf"/>
</dbReference>
<dbReference type="PANTHER" id="PTHR22888:SF9">
    <property type="entry name" value="CYTOCHROME C OXIDASE SUBUNIT 2"/>
    <property type="match status" value="1"/>
</dbReference>
<keyword evidence="8 18" id="KW-0479">Metal-binding</keyword>
<keyword evidence="10" id="KW-0249">Electron transport</keyword>
<evidence type="ECO:0000256" key="9">
    <source>
        <dbReference type="ARBA" id="ARBA00022967"/>
    </source>
</evidence>
<dbReference type="InterPro" id="IPR034236">
    <property type="entry name" value="CuRO_CcO_Caa3_II"/>
</dbReference>
<dbReference type="GO" id="GO:0005507">
    <property type="term" value="F:copper ion binding"/>
    <property type="evidence" value="ECO:0007669"/>
    <property type="project" value="InterPro"/>
</dbReference>
<evidence type="ECO:0000256" key="18">
    <source>
        <dbReference type="PROSITE-ProRule" id="PRU00433"/>
    </source>
</evidence>
<dbReference type="GO" id="GO:0016491">
    <property type="term" value="F:oxidoreductase activity"/>
    <property type="evidence" value="ECO:0007669"/>
    <property type="project" value="UniProtKB-KW"/>
</dbReference>
<dbReference type="NCBIfam" id="TIGR02866">
    <property type="entry name" value="CoxB"/>
    <property type="match status" value="1"/>
</dbReference>
<comment type="catalytic activity">
    <reaction evidence="17">
        <text>4 Fe(II)-[cytochrome c] + O2 + 8 H(+)(in) = 4 Fe(III)-[cytochrome c] + 2 H2O + 4 H(+)(out)</text>
        <dbReference type="Rhea" id="RHEA:11436"/>
        <dbReference type="Rhea" id="RHEA-COMP:10350"/>
        <dbReference type="Rhea" id="RHEA-COMP:14399"/>
        <dbReference type="ChEBI" id="CHEBI:15377"/>
        <dbReference type="ChEBI" id="CHEBI:15378"/>
        <dbReference type="ChEBI" id="CHEBI:15379"/>
        <dbReference type="ChEBI" id="CHEBI:29033"/>
        <dbReference type="ChEBI" id="CHEBI:29034"/>
        <dbReference type="EC" id="7.1.1.9"/>
    </reaction>
</comment>
<keyword evidence="12 18" id="KW-0408">Iron</keyword>
<evidence type="ECO:0000256" key="10">
    <source>
        <dbReference type="ARBA" id="ARBA00022982"/>
    </source>
</evidence>
<dbReference type="GO" id="GO:0004129">
    <property type="term" value="F:cytochrome-c oxidase activity"/>
    <property type="evidence" value="ECO:0007669"/>
    <property type="project" value="UniProtKB-EC"/>
</dbReference>
<dbReference type="InterPro" id="IPR001505">
    <property type="entry name" value="Copper_CuA"/>
</dbReference>
<evidence type="ECO:0000256" key="11">
    <source>
        <dbReference type="ARBA" id="ARBA00022989"/>
    </source>
</evidence>
<dbReference type="Gene3D" id="1.10.287.90">
    <property type="match status" value="1"/>
</dbReference>
<dbReference type="Pfam" id="PF00034">
    <property type="entry name" value="Cytochrom_C"/>
    <property type="match status" value="1"/>
</dbReference>
<evidence type="ECO:0000256" key="5">
    <source>
        <dbReference type="ARBA" id="ARBA00022617"/>
    </source>
</evidence>
<evidence type="ECO:0000256" key="19">
    <source>
        <dbReference type="SAM" id="MobiDB-lite"/>
    </source>
</evidence>
<dbReference type="SUPFAM" id="SSF49503">
    <property type="entry name" value="Cupredoxins"/>
    <property type="match status" value="1"/>
</dbReference>
<evidence type="ECO:0000256" key="20">
    <source>
        <dbReference type="SAM" id="Phobius"/>
    </source>
</evidence>
<protein>
    <recommendedName>
        <fullName evidence="3">cytochrome-c oxidase</fullName>
        <ecNumber evidence="3">7.1.1.9</ecNumber>
    </recommendedName>
    <alternativeName>
        <fullName evidence="16">Cytochrome aa3 subunit 2</fullName>
    </alternativeName>
</protein>
<evidence type="ECO:0000259" key="22">
    <source>
        <dbReference type="PROSITE" id="PS51007"/>
    </source>
</evidence>
<evidence type="ECO:0000256" key="6">
    <source>
        <dbReference type="ARBA" id="ARBA00022660"/>
    </source>
</evidence>
<keyword evidence="4" id="KW-0813">Transport</keyword>
<feature type="domain" description="Cytochrome c" evidence="22">
    <location>
        <begin position="437"/>
        <end position="538"/>
    </location>
</feature>
<evidence type="ECO:0000256" key="7">
    <source>
        <dbReference type="ARBA" id="ARBA00022692"/>
    </source>
</evidence>
<dbReference type="Pfam" id="PF00116">
    <property type="entry name" value="COX2"/>
    <property type="match status" value="1"/>
</dbReference>
<dbReference type="PANTHER" id="PTHR22888">
    <property type="entry name" value="CYTOCHROME C OXIDASE, SUBUNIT II"/>
    <property type="match status" value="1"/>
</dbReference>
<evidence type="ECO:0000256" key="8">
    <source>
        <dbReference type="ARBA" id="ARBA00022723"/>
    </source>
</evidence>
<feature type="domain" description="Cytochrome oxidase subunit II copper A binding" evidence="21">
    <location>
        <begin position="315"/>
        <end position="431"/>
    </location>
</feature>
<feature type="compositionally biased region" description="Basic and acidic residues" evidence="19">
    <location>
        <begin position="72"/>
        <end position="88"/>
    </location>
</feature>
<dbReference type="InterPro" id="IPR014222">
    <property type="entry name" value="Cyt_c_oxidase_su2"/>
</dbReference>
<keyword evidence="5 18" id="KW-0349">Heme</keyword>
<evidence type="ECO:0000256" key="17">
    <source>
        <dbReference type="ARBA" id="ARBA00047816"/>
    </source>
</evidence>
<evidence type="ECO:0000313" key="23">
    <source>
        <dbReference type="EMBL" id="KAA0011749.1"/>
    </source>
</evidence>
<dbReference type="GO" id="GO:0016020">
    <property type="term" value="C:membrane"/>
    <property type="evidence" value="ECO:0007669"/>
    <property type="project" value="UniProtKB-SubCell"/>
</dbReference>
<dbReference type="InterPro" id="IPR009056">
    <property type="entry name" value="Cyt_c-like_dom"/>
</dbReference>
<keyword evidence="23" id="KW-0560">Oxidoreductase</keyword>
<dbReference type="CDD" id="cd04213">
    <property type="entry name" value="CuRO_CcO_Caa3_II"/>
    <property type="match status" value="1"/>
</dbReference>
<dbReference type="PROSITE" id="PS00078">
    <property type="entry name" value="COX2"/>
    <property type="match status" value="1"/>
</dbReference>
<proteinExistence type="inferred from homology"/>
<feature type="compositionally biased region" description="Low complexity" evidence="19">
    <location>
        <begin position="114"/>
        <end position="127"/>
    </location>
</feature>
<keyword evidence="14 20" id="KW-0472">Membrane</keyword>
<dbReference type="InterPro" id="IPR002429">
    <property type="entry name" value="CcO_II-like_C"/>
</dbReference>
<evidence type="ECO:0000256" key="14">
    <source>
        <dbReference type="ARBA" id="ARBA00023136"/>
    </source>
</evidence>
<feature type="transmembrane region" description="Helical" evidence="20">
    <location>
        <begin position="205"/>
        <end position="224"/>
    </location>
</feature>
<dbReference type="EC" id="7.1.1.9" evidence="3"/>
<feature type="transmembrane region" description="Helical" evidence="20">
    <location>
        <begin position="236"/>
        <end position="259"/>
    </location>
</feature>
<accession>A0A7V7G009</accession>
<evidence type="ECO:0000256" key="4">
    <source>
        <dbReference type="ARBA" id="ARBA00022448"/>
    </source>
</evidence>
<sequence>MRNPTHRVWSGSFILDRGSNLVFDIDTDGVVVDQHAAKDAGQGNQSRGQQCEANRPGQQVDGVQVTPQPIERSQRQHHDGEDGVAPAEDKVAYPPERDQIDQSQGAGHPSTQRAYAGEPQAGAGPEGIACIEKGGVADHDQQQAGNGEVDHGRVQWVAGNAGAALDRAFRFVSHVRVLCDRIGRLTCIQRLGARAVNRPRRPGRLAGLPLVWLLAGCAGEMSILDPTGPAARSQFWVWWAMLIVTVVVSLGVYALWLYTFRRRHQPQRTPREEQRVMLRWVLGGGVLLPVLSIVALLIFAAPTGRGMLPLPLATTDPERIEVIGHQWWWEVRYPGEEGEPDVVTANRLVMPAGEPVDFRVTSEDVIHAFWIPRLGGKRDMVPGRFSTIRLEADAPGVFGGQCAEFCGAQHTGMQLHVEALERDDYDAWLDERRAPRESIEKGDAARAFGEHCAACHRVAGFPDELVVDDTEHDIKGPDLSDIGSRPTLGAGVLPMEEGAIAYWLQFHQMLKPGNRMPPHNHIETETLQDIGAWLETLAP</sequence>
<feature type="transmembrane region" description="Helical" evidence="20">
    <location>
        <begin position="280"/>
        <end position="301"/>
    </location>
</feature>
<organism evidence="23 24">
    <name type="scientific">Billgrantia pellis</name>
    <dbReference type="NCBI Taxonomy" id="2606936"/>
    <lineage>
        <taxon>Bacteria</taxon>
        <taxon>Pseudomonadati</taxon>
        <taxon>Pseudomonadota</taxon>
        <taxon>Gammaproteobacteria</taxon>
        <taxon>Oceanospirillales</taxon>
        <taxon>Halomonadaceae</taxon>
        <taxon>Billgrantia</taxon>
    </lineage>
</organism>
<comment type="function">
    <text evidence="15">Subunits I and II form the functional core of the enzyme complex. Electrons originating in cytochrome c are transferred via heme a and Cu(A) to the binuclear center formed by heme a3 and Cu(B).</text>
</comment>
<evidence type="ECO:0000256" key="1">
    <source>
        <dbReference type="ARBA" id="ARBA00004141"/>
    </source>
</evidence>
<comment type="subcellular location">
    <subcellularLocation>
        <location evidence="1">Membrane</location>
        <topology evidence="1">Multi-pass membrane protein</topology>
    </subcellularLocation>
</comment>
<feature type="compositionally biased region" description="Polar residues" evidence="19">
    <location>
        <begin position="42"/>
        <end position="52"/>
    </location>
</feature>
<dbReference type="Gene3D" id="2.60.40.420">
    <property type="entry name" value="Cupredoxins - blue copper proteins"/>
    <property type="match status" value="1"/>
</dbReference>
<evidence type="ECO:0000313" key="24">
    <source>
        <dbReference type="Proteomes" id="UP000486760"/>
    </source>
</evidence>
<keyword evidence="6" id="KW-0679">Respiratory chain</keyword>
<evidence type="ECO:0000256" key="12">
    <source>
        <dbReference type="ARBA" id="ARBA00023004"/>
    </source>
</evidence>
<dbReference type="GO" id="GO:0020037">
    <property type="term" value="F:heme binding"/>
    <property type="evidence" value="ECO:0007669"/>
    <property type="project" value="InterPro"/>
</dbReference>
<dbReference type="Proteomes" id="UP000486760">
    <property type="component" value="Unassembled WGS sequence"/>
</dbReference>
<comment type="caution">
    <text evidence="23">The sequence shown here is derived from an EMBL/GenBank/DDBJ whole genome shotgun (WGS) entry which is preliminary data.</text>
</comment>
<dbReference type="InterPro" id="IPR008972">
    <property type="entry name" value="Cupredoxin"/>
</dbReference>
<name>A0A7V7G009_9GAMM</name>
<evidence type="ECO:0000256" key="16">
    <source>
        <dbReference type="ARBA" id="ARBA00031399"/>
    </source>
</evidence>
<evidence type="ECO:0000259" key="21">
    <source>
        <dbReference type="PROSITE" id="PS50857"/>
    </source>
</evidence>
<keyword evidence="13" id="KW-0186">Copper</keyword>
<dbReference type="PROSITE" id="PS51007">
    <property type="entry name" value="CYTC"/>
    <property type="match status" value="1"/>
</dbReference>
<feature type="region of interest" description="Disordered" evidence="19">
    <location>
        <begin position="69"/>
        <end position="88"/>
    </location>
</feature>
<feature type="region of interest" description="Disordered" evidence="19">
    <location>
        <begin position="98"/>
        <end position="128"/>
    </location>
</feature>